<keyword evidence="2" id="KW-1185">Reference proteome</keyword>
<gene>
    <name evidence="1" type="ORF">Ga0061065_108163</name>
</gene>
<sequence length="70" mass="7525">MKLGLLSIAAILLSGCTILGGSKSQIQEAYYVPVITPDRPANSAPKVHVVHRSDEPNSADKMYYVPVIAE</sequence>
<reference evidence="2" key="1">
    <citation type="submission" date="2015-08" db="EMBL/GenBank/DDBJ databases">
        <authorList>
            <person name="Varghese N."/>
        </authorList>
    </citation>
    <scope>NUCLEOTIDE SEQUENCE [LARGE SCALE GENOMIC DNA]</scope>
    <source>
        <strain evidence="2">JCM 18476</strain>
    </source>
</reference>
<organism evidence="1 2">
    <name type="scientific">Marinomonas fungiae</name>
    <dbReference type="NCBI Taxonomy" id="1137284"/>
    <lineage>
        <taxon>Bacteria</taxon>
        <taxon>Pseudomonadati</taxon>
        <taxon>Pseudomonadota</taxon>
        <taxon>Gammaproteobacteria</taxon>
        <taxon>Oceanospirillales</taxon>
        <taxon>Oceanospirillaceae</taxon>
        <taxon>Marinomonas</taxon>
    </lineage>
</organism>
<accession>A0A0K6IPB5</accession>
<dbReference type="STRING" id="1137284.GCA_001418205_02684"/>
<proteinExistence type="predicted"/>
<dbReference type="Proteomes" id="UP000182769">
    <property type="component" value="Unassembled WGS sequence"/>
</dbReference>
<dbReference type="AlphaFoldDB" id="A0A0K6IPB5"/>
<evidence type="ECO:0000313" key="2">
    <source>
        <dbReference type="Proteomes" id="UP000182769"/>
    </source>
</evidence>
<evidence type="ECO:0008006" key="3">
    <source>
        <dbReference type="Google" id="ProtNLM"/>
    </source>
</evidence>
<dbReference type="OrthoDB" id="6106966at2"/>
<dbReference type="EMBL" id="CYHG01000008">
    <property type="protein sequence ID" value="CUB04948.1"/>
    <property type="molecule type" value="Genomic_DNA"/>
</dbReference>
<name>A0A0K6IPB5_9GAMM</name>
<protein>
    <recommendedName>
        <fullName evidence="3">Lipoprotein</fullName>
    </recommendedName>
</protein>
<dbReference type="RefSeq" id="WP_055463739.1">
    <property type="nucleotide sequence ID" value="NZ_CYHG01000008.1"/>
</dbReference>
<evidence type="ECO:0000313" key="1">
    <source>
        <dbReference type="EMBL" id="CUB04948.1"/>
    </source>
</evidence>
<dbReference type="PROSITE" id="PS51257">
    <property type="entry name" value="PROKAR_LIPOPROTEIN"/>
    <property type="match status" value="1"/>
</dbReference>